<evidence type="ECO:0000256" key="3">
    <source>
        <dbReference type="SAM" id="MobiDB-lite"/>
    </source>
</evidence>
<dbReference type="Pfam" id="PF04082">
    <property type="entry name" value="Fungal_trans"/>
    <property type="match status" value="1"/>
</dbReference>
<dbReference type="GO" id="GO:0003677">
    <property type="term" value="F:DNA binding"/>
    <property type="evidence" value="ECO:0007669"/>
    <property type="project" value="InterPro"/>
</dbReference>
<evidence type="ECO:0000256" key="1">
    <source>
        <dbReference type="ARBA" id="ARBA00004123"/>
    </source>
</evidence>
<evidence type="ECO:0000313" key="6">
    <source>
        <dbReference type="Proteomes" id="UP000218811"/>
    </source>
</evidence>
<dbReference type="PANTHER" id="PTHR31001">
    <property type="entry name" value="UNCHARACTERIZED TRANSCRIPTIONAL REGULATORY PROTEIN"/>
    <property type="match status" value="1"/>
</dbReference>
<evidence type="ECO:0000256" key="2">
    <source>
        <dbReference type="ARBA" id="ARBA00023242"/>
    </source>
</evidence>
<organism evidence="5 6">
    <name type="scientific">Wolfiporia cocos (strain MD-104)</name>
    <name type="common">Brown rot fungus</name>
    <dbReference type="NCBI Taxonomy" id="742152"/>
    <lineage>
        <taxon>Eukaryota</taxon>
        <taxon>Fungi</taxon>
        <taxon>Dikarya</taxon>
        <taxon>Basidiomycota</taxon>
        <taxon>Agaricomycotina</taxon>
        <taxon>Agaricomycetes</taxon>
        <taxon>Polyporales</taxon>
        <taxon>Phaeolaceae</taxon>
        <taxon>Wolfiporia</taxon>
    </lineage>
</organism>
<dbReference type="OMA" id="HDGQMSV"/>
<dbReference type="OrthoDB" id="4934715at2759"/>
<dbReference type="InterPro" id="IPR050613">
    <property type="entry name" value="Sec_Metabolite_Reg"/>
</dbReference>
<dbReference type="GO" id="GO:0006351">
    <property type="term" value="P:DNA-templated transcription"/>
    <property type="evidence" value="ECO:0007669"/>
    <property type="project" value="InterPro"/>
</dbReference>
<dbReference type="STRING" id="742152.A0A2H3J5F1"/>
<gene>
    <name evidence="5" type="ORF">WOLCODRAFT_84246</name>
</gene>
<dbReference type="SMART" id="SM00906">
    <property type="entry name" value="Fungal_trans"/>
    <property type="match status" value="1"/>
</dbReference>
<evidence type="ECO:0000259" key="4">
    <source>
        <dbReference type="SMART" id="SM00906"/>
    </source>
</evidence>
<dbReference type="EMBL" id="KB467931">
    <property type="protein sequence ID" value="PCH37472.1"/>
    <property type="molecule type" value="Genomic_DNA"/>
</dbReference>
<dbReference type="GO" id="GO:0008270">
    <property type="term" value="F:zinc ion binding"/>
    <property type="evidence" value="ECO:0007669"/>
    <property type="project" value="InterPro"/>
</dbReference>
<dbReference type="CDD" id="cd12148">
    <property type="entry name" value="fungal_TF_MHR"/>
    <property type="match status" value="1"/>
</dbReference>
<accession>A0A2H3J5F1</accession>
<feature type="domain" description="Xylanolytic transcriptional activator regulatory" evidence="4">
    <location>
        <begin position="272"/>
        <end position="347"/>
    </location>
</feature>
<feature type="compositionally biased region" description="Low complexity" evidence="3">
    <location>
        <begin position="195"/>
        <end position="221"/>
    </location>
</feature>
<feature type="region of interest" description="Disordered" evidence="3">
    <location>
        <begin position="34"/>
        <end position="56"/>
    </location>
</feature>
<feature type="region of interest" description="Disordered" evidence="3">
    <location>
        <begin position="192"/>
        <end position="221"/>
    </location>
</feature>
<sequence>MFSSRGSTAKSRLGTTFVPPIPYETFLPSATVPSTHVATSANPYPSPTPQANLSEPPQVTPALLERLPPPEARVRFLKALNETMMLHPCFNVRHFEQRVEAMLGWGEAGAAYTFSTATAAVPTASSMKALAQDLFFGQPGKQGKPGGKDARTSAHGVPQHGHPPGSSPKPTLSFFAAACAAFALGALVSKGPDSGAGPEGSRPPSSSSSGSSTGDADPSGPRCSPAALFALSDQALGLYERTALYDLDVVVAMILQILYQLHDGQMSVAQGVFPLMGKMINVARMMGLAIDPDEFPGTYSLFEAETRRRIWWDVFYYDLFVSDCMGHPPLIPDNSFTTRLPAEVDEEQFNPSSTTLPTPPSDQGIEKGTVYFALKCR</sequence>
<evidence type="ECO:0000313" key="5">
    <source>
        <dbReference type="EMBL" id="PCH37472.1"/>
    </source>
</evidence>
<dbReference type="GO" id="GO:0005634">
    <property type="term" value="C:nucleus"/>
    <property type="evidence" value="ECO:0007669"/>
    <property type="project" value="UniProtKB-SubCell"/>
</dbReference>
<dbReference type="AlphaFoldDB" id="A0A2H3J5F1"/>
<keyword evidence="6" id="KW-1185">Reference proteome</keyword>
<keyword evidence="2" id="KW-0539">Nucleus</keyword>
<proteinExistence type="predicted"/>
<dbReference type="Proteomes" id="UP000218811">
    <property type="component" value="Unassembled WGS sequence"/>
</dbReference>
<reference evidence="5 6" key="1">
    <citation type="journal article" date="2012" name="Science">
        <title>The Paleozoic origin of enzymatic lignin decomposition reconstructed from 31 fungal genomes.</title>
        <authorList>
            <person name="Floudas D."/>
            <person name="Binder M."/>
            <person name="Riley R."/>
            <person name="Barry K."/>
            <person name="Blanchette R.A."/>
            <person name="Henrissat B."/>
            <person name="Martinez A.T."/>
            <person name="Otillar R."/>
            <person name="Spatafora J.W."/>
            <person name="Yadav J.S."/>
            <person name="Aerts A."/>
            <person name="Benoit I."/>
            <person name="Boyd A."/>
            <person name="Carlson A."/>
            <person name="Copeland A."/>
            <person name="Coutinho P.M."/>
            <person name="de Vries R.P."/>
            <person name="Ferreira P."/>
            <person name="Findley K."/>
            <person name="Foster B."/>
            <person name="Gaskell J."/>
            <person name="Glotzer D."/>
            <person name="Gorecki P."/>
            <person name="Heitman J."/>
            <person name="Hesse C."/>
            <person name="Hori C."/>
            <person name="Igarashi K."/>
            <person name="Jurgens J.A."/>
            <person name="Kallen N."/>
            <person name="Kersten P."/>
            <person name="Kohler A."/>
            <person name="Kuees U."/>
            <person name="Kumar T.K.A."/>
            <person name="Kuo A."/>
            <person name="LaButti K."/>
            <person name="Larrondo L.F."/>
            <person name="Lindquist E."/>
            <person name="Ling A."/>
            <person name="Lombard V."/>
            <person name="Lucas S."/>
            <person name="Lundell T."/>
            <person name="Martin R."/>
            <person name="McLaughlin D.J."/>
            <person name="Morgenstern I."/>
            <person name="Morin E."/>
            <person name="Murat C."/>
            <person name="Nagy L.G."/>
            <person name="Nolan M."/>
            <person name="Ohm R.A."/>
            <person name="Patyshakuliyeva A."/>
            <person name="Rokas A."/>
            <person name="Ruiz-Duenas F.J."/>
            <person name="Sabat G."/>
            <person name="Salamov A."/>
            <person name="Samejima M."/>
            <person name="Schmutz J."/>
            <person name="Slot J.C."/>
            <person name="St John F."/>
            <person name="Stenlid J."/>
            <person name="Sun H."/>
            <person name="Sun S."/>
            <person name="Syed K."/>
            <person name="Tsang A."/>
            <person name="Wiebenga A."/>
            <person name="Young D."/>
            <person name="Pisabarro A."/>
            <person name="Eastwood D.C."/>
            <person name="Martin F."/>
            <person name="Cullen D."/>
            <person name="Grigoriev I.V."/>
            <person name="Hibbett D.S."/>
        </authorList>
    </citation>
    <scope>NUCLEOTIDE SEQUENCE [LARGE SCALE GENOMIC DNA]</scope>
    <source>
        <strain evidence="5 6">MD-104</strain>
    </source>
</reference>
<feature type="region of interest" description="Disordered" evidence="3">
    <location>
        <begin position="136"/>
        <end position="168"/>
    </location>
</feature>
<comment type="subcellular location">
    <subcellularLocation>
        <location evidence="1">Nucleus</location>
    </subcellularLocation>
</comment>
<protein>
    <recommendedName>
        <fullName evidence="4">Xylanolytic transcriptional activator regulatory domain-containing protein</fullName>
    </recommendedName>
</protein>
<name>A0A2H3J5F1_WOLCO</name>
<dbReference type="InterPro" id="IPR007219">
    <property type="entry name" value="XnlR_reg_dom"/>
</dbReference>